<proteinExistence type="predicted"/>
<dbReference type="EMBL" id="DVHF01000005">
    <property type="protein sequence ID" value="HIR56125.1"/>
    <property type="molecule type" value="Genomic_DNA"/>
</dbReference>
<reference evidence="3" key="2">
    <citation type="journal article" date="2021" name="PeerJ">
        <title>Extensive microbial diversity within the chicken gut microbiome revealed by metagenomics and culture.</title>
        <authorList>
            <person name="Gilroy R."/>
            <person name="Ravi A."/>
            <person name="Getino M."/>
            <person name="Pursley I."/>
            <person name="Horton D.L."/>
            <person name="Alikhan N.F."/>
            <person name="Baker D."/>
            <person name="Gharbi K."/>
            <person name="Hall N."/>
            <person name="Watson M."/>
            <person name="Adriaenssens E.M."/>
            <person name="Foster-Nyarko E."/>
            <person name="Jarju S."/>
            <person name="Secka A."/>
            <person name="Antonio M."/>
            <person name="Oren A."/>
            <person name="Chaudhuri R.R."/>
            <person name="La Ragione R."/>
            <person name="Hildebrand F."/>
            <person name="Pallen M.J."/>
        </authorList>
    </citation>
    <scope>NUCLEOTIDE SEQUENCE</scope>
    <source>
        <strain evidence="3">ChiSjej1B19-7085</strain>
    </source>
</reference>
<feature type="compositionally biased region" description="Polar residues" evidence="1">
    <location>
        <begin position="162"/>
        <end position="175"/>
    </location>
</feature>
<gene>
    <name evidence="3" type="ORF">IAA54_00490</name>
</gene>
<evidence type="ECO:0000313" key="3">
    <source>
        <dbReference type="EMBL" id="HIR56125.1"/>
    </source>
</evidence>
<name>A0A9D1J0F9_9FIRM</name>
<sequence>MFVLSWRPGRGKILLAGIGALLLVGLAFWLPRWTDSGKSAMAEDAPFRVDAATDQERVDFLAQFGWEIDPEPLEIRELVIPQEFNDVYRNYNEVQKAQGMDLIPYAGKQCRRFTYRVTNYPDHPEGVHANLLVLDGKVIGGDICSVELDGFLSSFDGRTQLESPVAGTESSTSEQPPAVQEDVLAEIPASAWPTD</sequence>
<dbReference type="Pfam" id="PF16112">
    <property type="entry name" value="DUF4830"/>
    <property type="match status" value="1"/>
</dbReference>
<feature type="region of interest" description="Disordered" evidence="1">
    <location>
        <begin position="162"/>
        <end position="195"/>
    </location>
</feature>
<evidence type="ECO:0000313" key="4">
    <source>
        <dbReference type="Proteomes" id="UP000886785"/>
    </source>
</evidence>
<organism evidence="3 4">
    <name type="scientific">Candidatus Gallacutalibacter pullicola</name>
    <dbReference type="NCBI Taxonomy" id="2840830"/>
    <lineage>
        <taxon>Bacteria</taxon>
        <taxon>Bacillati</taxon>
        <taxon>Bacillota</taxon>
        <taxon>Clostridia</taxon>
        <taxon>Eubacteriales</taxon>
        <taxon>Candidatus Gallacutalibacter</taxon>
    </lineage>
</organism>
<dbReference type="InterPro" id="IPR032257">
    <property type="entry name" value="DUF4830"/>
</dbReference>
<feature type="domain" description="DUF4830" evidence="2">
    <location>
        <begin position="60"/>
        <end position="143"/>
    </location>
</feature>
<protein>
    <submittedName>
        <fullName evidence="3">DUF4830 domain-containing protein</fullName>
    </submittedName>
</protein>
<reference evidence="3" key="1">
    <citation type="submission" date="2020-10" db="EMBL/GenBank/DDBJ databases">
        <authorList>
            <person name="Gilroy R."/>
        </authorList>
    </citation>
    <scope>NUCLEOTIDE SEQUENCE</scope>
    <source>
        <strain evidence="3">ChiSjej1B19-7085</strain>
    </source>
</reference>
<evidence type="ECO:0000259" key="2">
    <source>
        <dbReference type="Pfam" id="PF16112"/>
    </source>
</evidence>
<dbReference type="AlphaFoldDB" id="A0A9D1J0F9"/>
<comment type="caution">
    <text evidence="3">The sequence shown here is derived from an EMBL/GenBank/DDBJ whole genome shotgun (WGS) entry which is preliminary data.</text>
</comment>
<dbReference type="Proteomes" id="UP000886785">
    <property type="component" value="Unassembled WGS sequence"/>
</dbReference>
<evidence type="ECO:0000256" key="1">
    <source>
        <dbReference type="SAM" id="MobiDB-lite"/>
    </source>
</evidence>
<accession>A0A9D1J0F9</accession>